<dbReference type="EMBL" id="CM042014">
    <property type="protein sequence ID" value="KAI3721293.1"/>
    <property type="molecule type" value="Genomic_DNA"/>
</dbReference>
<reference evidence="2" key="1">
    <citation type="journal article" date="2022" name="Mol. Ecol. Resour.">
        <title>The genomes of chicory, endive, great burdock and yacon provide insights into Asteraceae palaeo-polyploidization history and plant inulin production.</title>
        <authorList>
            <person name="Fan W."/>
            <person name="Wang S."/>
            <person name="Wang H."/>
            <person name="Wang A."/>
            <person name="Jiang F."/>
            <person name="Liu H."/>
            <person name="Zhao H."/>
            <person name="Xu D."/>
            <person name="Zhang Y."/>
        </authorList>
    </citation>
    <scope>NUCLEOTIDE SEQUENCE [LARGE SCALE GENOMIC DNA]</scope>
    <source>
        <strain evidence="2">cv. Punajuju</strain>
    </source>
</reference>
<name>A0ACB9BI72_CICIN</name>
<organism evidence="1 2">
    <name type="scientific">Cichorium intybus</name>
    <name type="common">Chicory</name>
    <dbReference type="NCBI Taxonomy" id="13427"/>
    <lineage>
        <taxon>Eukaryota</taxon>
        <taxon>Viridiplantae</taxon>
        <taxon>Streptophyta</taxon>
        <taxon>Embryophyta</taxon>
        <taxon>Tracheophyta</taxon>
        <taxon>Spermatophyta</taxon>
        <taxon>Magnoliopsida</taxon>
        <taxon>eudicotyledons</taxon>
        <taxon>Gunneridae</taxon>
        <taxon>Pentapetalae</taxon>
        <taxon>asterids</taxon>
        <taxon>campanulids</taxon>
        <taxon>Asterales</taxon>
        <taxon>Asteraceae</taxon>
        <taxon>Cichorioideae</taxon>
        <taxon>Cichorieae</taxon>
        <taxon>Cichoriinae</taxon>
        <taxon>Cichorium</taxon>
    </lineage>
</organism>
<proteinExistence type="predicted"/>
<keyword evidence="2" id="KW-1185">Reference proteome</keyword>
<evidence type="ECO:0000313" key="2">
    <source>
        <dbReference type="Proteomes" id="UP001055811"/>
    </source>
</evidence>
<gene>
    <name evidence="1" type="ORF">L2E82_32299</name>
</gene>
<accession>A0ACB9BI72</accession>
<comment type="caution">
    <text evidence="1">The sequence shown here is derived from an EMBL/GenBank/DDBJ whole genome shotgun (WGS) entry which is preliminary data.</text>
</comment>
<sequence>MRKAIPSPARHGGIGVMTVKVKRVEKDTVEFDEERRKRMGKEWRTLPTGWVDEEDEAKVNMKGRRRK</sequence>
<protein>
    <submittedName>
        <fullName evidence="1">Uncharacterized protein</fullName>
    </submittedName>
</protein>
<reference evidence="1 2" key="2">
    <citation type="journal article" date="2022" name="Mol. Ecol. Resour.">
        <title>The genomes of chicory, endive, great burdock and yacon provide insights into Asteraceae paleo-polyploidization history and plant inulin production.</title>
        <authorList>
            <person name="Fan W."/>
            <person name="Wang S."/>
            <person name="Wang H."/>
            <person name="Wang A."/>
            <person name="Jiang F."/>
            <person name="Liu H."/>
            <person name="Zhao H."/>
            <person name="Xu D."/>
            <person name="Zhang Y."/>
        </authorList>
    </citation>
    <scope>NUCLEOTIDE SEQUENCE [LARGE SCALE GENOMIC DNA]</scope>
    <source>
        <strain evidence="2">cv. Punajuju</strain>
        <tissue evidence="1">Leaves</tissue>
    </source>
</reference>
<dbReference type="Proteomes" id="UP001055811">
    <property type="component" value="Linkage Group LG06"/>
</dbReference>
<evidence type="ECO:0000313" key="1">
    <source>
        <dbReference type="EMBL" id="KAI3721293.1"/>
    </source>
</evidence>